<protein>
    <recommendedName>
        <fullName evidence="3">SWIM-type domain-containing protein</fullName>
    </recommendedName>
</protein>
<name>A0A814FGT8_9BILA</name>
<dbReference type="EMBL" id="CAJNOC010003417">
    <property type="protein sequence ID" value="CAF0981641.1"/>
    <property type="molecule type" value="Genomic_DNA"/>
</dbReference>
<evidence type="ECO:0008006" key="3">
    <source>
        <dbReference type="Google" id="ProtNLM"/>
    </source>
</evidence>
<organism evidence="1 2">
    <name type="scientific">Brachionus calyciflorus</name>
    <dbReference type="NCBI Taxonomy" id="104777"/>
    <lineage>
        <taxon>Eukaryota</taxon>
        <taxon>Metazoa</taxon>
        <taxon>Spiralia</taxon>
        <taxon>Gnathifera</taxon>
        <taxon>Rotifera</taxon>
        <taxon>Eurotatoria</taxon>
        <taxon>Monogononta</taxon>
        <taxon>Pseudotrocha</taxon>
        <taxon>Ploima</taxon>
        <taxon>Brachionidae</taxon>
        <taxon>Brachionus</taxon>
    </lineage>
</organism>
<gene>
    <name evidence="1" type="ORF">OXX778_LOCUS15452</name>
</gene>
<dbReference type="Proteomes" id="UP000663879">
    <property type="component" value="Unassembled WGS sequence"/>
</dbReference>
<evidence type="ECO:0000313" key="1">
    <source>
        <dbReference type="EMBL" id="CAF0981641.1"/>
    </source>
</evidence>
<comment type="caution">
    <text evidence="1">The sequence shown here is derived from an EMBL/GenBank/DDBJ whole genome shotgun (WGS) entry which is preliminary data.</text>
</comment>
<evidence type="ECO:0000313" key="2">
    <source>
        <dbReference type="Proteomes" id="UP000663879"/>
    </source>
</evidence>
<reference evidence="1" key="1">
    <citation type="submission" date="2021-02" db="EMBL/GenBank/DDBJ databases">
        <authorList>
            <person name="Nowell W R."/>
        </authorList>
    </citation>
    <scope>NUCLEOTIDE SEQUENCE</scope>
    <source>
        <strain evidence="1">Ploen Becks lab</strain>
    </source>
</reference>
<accession>A0A814FGT8</accession>
<dbReference type="AlphaFoldDB" id="A0A814FGT8"/>
<keyword evidence="2" id="KW-1185">Reference proteome</keyword>
<sequence length="162" mass="18820">MNPIRFIKTSGSSHHKCFVCLKNASEKNRLKTVRFDSIIKGYYEYHIFIKRSSRCCKNHLKTDGNLIDESFDLIPTKLVENKHQFFEMLDSQKLTESTVFTYICTCLSGKKVAGCCSHVATLIYYFAYAKYHANKYPAEFLNKILIDMERKDSPNKPVVVRN</sequence>
<proteinExistence type="predicted"/>